<name>A0A8J3IBT7_9CHLR</name>
<dbReference type="InterPro" id="IPR024072">
    <property type="entry name" value="DHFR-like_dom_sf"/>
</dbReference>
<sequence>MRKIIVYNMVSLDGYHTGLNNDPSVMFPMMGDRMFNGYNAELLRESDTFLVGRVSHELFHGYWPKVAENPDSDEWTDEQRAIIKEGKSVKNVVVSDTLTGSLPGFHIIRRANAYQEIAELKRQPGKNILITGSRTLWNDLLAHGLIDEIHLMIGNVVLGEGIPVFVGTPDAALRVAEVIHWEGSNNVLIRYEVLHKSQ</sequence>
<feature type="domain" description="Bacterial bifunctional deaminase-reductase C-terminal" evidence="1">
    <location>
        <begin position="2"/>
        <end position="187"/>
    </location>
</feature>
<dbReference type="InterPro" id="IPR002734">
    <property type="entry name" value="RibDG_C"/>
</dbReference>
<comment type="caution">
    <text evidence="2">The sequence shown here is derived from an EMBL/GenBank/DDBJ whole genome shotgun (WGS) entry which is preliminary data.</text>
</comment>
<evidence type="ECO:0000313" key="2">
    <source>
        <dbReference type="EMBL" id="GHO49413.1"/>
    </source>
</evidence>
<organism evidence="2 3">
    <name type="scientific">Ktedonospora formicarum</name>
    <dbReference type="NCBI Taxonomy" id="2778364"/>
    <lineage>
        <taxon>Bacteria</taxon>
        <taxon>Bacillati</taxon>
        <taxon>Chloroflexota</taxon>
        <taxon>Ktedonobacteria</taxon>
        <taxon>Ktedonobacterales</taxon>
        <taxon>Ktedonobacteraceae</taxon>
        <taxon>Ktedonospora</taxon>
    </lineage>
</organism>
<dbReference type="PANTHER" id="PTHR38011:SF11">
    <property type="entry name" value="2,5-DIAMINO-6-RIBOSYLAMINO-4(3H)-PYRIMIDINONE 5'-PHOSPHATE REDUCTASE"/>
    <property type="match status" value="1"/>
</dbReference>
<evidence type="ECO:0000259" key="1">
    <source>
        <dbReference type="Pfam" id="PF01872"/>
    </source>
</evidence>
<reference evidence="2" key="1">
    <citation type="submission" date="2020-10" db="EMBL/GenBank/DDBJ databases">
        <title>Taxonomic study of unclassified bacteria belonging to the class Ktedonobacteria.</title>
        <authorList>
            <person name="Yabe S."/>
            <person name="Wang C.M."/>
            <person name="Zheng Y."/>
            <person name="Sakai Y."/>
            <person name="Cavaletti L."/>
            <person name="Monciardini P."/>
            <person name="Donadio S."/>
        </authorList>
    </citation>
    <scope>NUCLEOTIDE SEQUENCE</scope>
    <source>
        <strain evidence="2">SOSP1-1</strain>
    </source>
</reference>
<keyword evidence="3" id="KW-1185">Reference proteome</keyword>
<dbReference type="SUPFAM" id="SSF53597">
    <property type="entry name" value="Dihydrofolate reductase-like"/>
    <property type="match status" value="1"/>
</dbReference>
<dbReference type="EMBL" id="BNJF01000005">
    <property type="protein sequence ID" value="GHO49413.1"/>
    <property type="molecule type" value="Genomic_DNA"/>
</dbReference>
<dbReference type="RefSeq" id="WP_220198535.1">
    <property type="nucleotide sequence ID" value="NZ_BNJF01000005.1"/>
</dbReference>
<accession>A0A8J3IBT7</accession>
<gene>
    <name evidence="2" type="ORF">KSX_75760</name>
</gene>
<proteinExistence type="predicted"/>
<dbReference type="Pfam" id="PF01872">
    <property type="entry name" value="RibD_C"/>
    <property type="match status" value="1"/>
</dbReference>
<dbReference type="PANTHER" id="PTHR38011">
    <property type="entry name" value="DIHYDROFOLATE REDUCTASE FAMILY PROTEIN (AFU_ORTHOLOGUE AFUA_8G06820)"/>
    <property type="match status" value="1"/>
</dbReference>
<dbReference type="InterPro" id="IPR050765">
    <property type="entry name" value="Riboflavin_Biosynth_HTPR"/>
</dbReference>
<dbReference type="AlphaFoldDB" id="A0A8J3IBT7"/>
<dbReference type="Gene3D" id="3.40.430.10">
    <property type="entry name" value="Dihydrofolate Reductase, subunit A"/>
    <property type="match status" value="1"/>
</dbReference>
<evidence type="ECO:0000313" key="3">
    <source>
        <dbReference type="Proteomes" id="UP000612362"/>
    </source>
</evidence>
<protein>
    <submittedName>
        <fullName evidence="2">Deaminase reductase</fullName>
    </submittedName>
</protein>
<dbReference type="GO" id="GO:0009231">
    <property type="term" value="P:riboflavin biosynthetic process"/>
    <property type="evidence" value="ECO:0007669"/>
    <property type="project" value="InterPro"/>
</dbReference>
<dbReference type="Proteomes" id="UP000612362">
    <property type="component" value="Unassembled WGS sequence"/>
</dbReference>
<dbReference type="GO" id="GO:0008703">
    <property type="term" value="F:5-amino-6-(5-phosphoribosylamino)uracil reductase activity"/>
    <property type="evidence" value="ECO:0007669"/>
    <property type="project" value="InterPro"/>
</dbReference>